<accession>A0A183AED1</accession>
<gene>
    <name evidence="2" type="ORF">ECPE_LOCUS5316</name>
</gene>
<evidence type="ECO:0000313" key="3">
    <source>
        <dbReference type="Proteomes" id="UP000272942"/>
    </source>
</evidence>
<evidence type="ECO:0000313" key="2">
    <source>
        <dbReference type="EMBL" id="VDP75195.1"/>
    </source>
</evidence>
<organism evidence="4">
    <name type="scientific">Echinostoma caproni</name>
    <dbReference type="NCBI Taxonomy" id="27848"/>
    <lineage>
        <taxon>Eukaryota</taxon>
        <taxon>Metazoa</taxon>
        <taxon>Spiralia</taxon>
        <taxon>Lophotrochozoa</taxon>
        <taxon>Platyhelminthes</taxon>
        <taxon>Trematoda</taxon>
        <taxon>Digenea</taxon>
        <taxon>Plagiorchiida</taxon>
        <taxon>Echinostomata</taxon>
        <taxon>Echinostomatoidea</taxon>
        <taxon>Echinostomatidae</taxon>
        <taxon>Echinostoma</taxon>
    </lineage>
</organism>
<evidence type="ECO:0000256" key="1">
    <source>
        <dbReference type="SAM" id="MobiDB-lite"/>
    </source>
</evidence>
<name>A0A183AED1_9TREM</name>
<dbReference type="OrthoDB" id="6224101at2759"/>
<proteinExistence type="predicted"/>
<protein>
    <submittedName>
        <fullName evidence="4">Helitron_like_N domain-containing protein</fullName>
    </submittedName>
</protein>
<dbReference type="Proteomes" id="UP000272942">
    <property type="component" value="Unassembled WGS sequence"/>
</dbReference>
<dbReference type="EMBL" id="UZAN01042168">
    <property type="protein sequence ID" value="VDP75195.1"/>
    <property type="molecule type" value="Genomic_DNA"/>
</dbReference>
<keyword evidence="3" id="KW-1185">Reference proteome</keyword>
<dbReference type="AlphaFoldDB" id="A0A183AED1"/>
<reference evidence="4" key="1">
    <citation type="submission" date="2016-06" db="UniProtKB">
        <authorList>
            <consortium name="WormBaseParasite"/>
        </authorList>
    </citation>
    <scope>IDENTIFICATION</scope>
</reference>
<sequence>MESTKLKLKTNGREVIRIQGVYMYIINQNGQVGAIMGFHPLIVVNYEDANDREPLKGYMRVDRWIYPLARSFSPIFVWGPDRLVMPEPFSTLTEPVYVVIRLPLAMSRYQKDTLWNLLNVTAHLRGHFTHISVDKLESMDQLFELTEITPDDRLKLDKAQEGVCPQGTQNLPGLDDPNMIHKLLAFEKGEARLSVCFGNLKERKILLEESAKEISRSKREGKPYKVAPLHQSLHPVNRENFSALNLAGQKDWKVASPGGVPNLIPLPKLRGNLVRLYVLGPRDAQHISCSTVVEWLPISQLMLNAVNEAFREQVRLRQEKEQYGVPPIFEGRRRRWLNHWGAPESMNQFNVAMINKPRESGPYLDLKRTDPAYTLMFHNAMTLQNLEKAAEVFDYAVDECKIELLSYFPGVSDMDRSSPTRWLGALIPRDVMVRYRKIMSTFTTLMTLSGTIEGDLVYKKHGNYLERAHEECEHHYPKLRPRNRPLDPKYPYPRQPSPYAVDL</sequence>
<reference evidence="2 3" key="2">
    <citation type="submission" date="2018-11" db="EMBL/GenBank/DDBJ databases">
        <authorList>
            <consortium name="Pathogen Informatics"/>
        </authorList>
    </citation>
    <scope>NUCLEOTIDE SEQUENCE [LARGE SCALE GENOMIC DNA]</scope>
    <source>
        <strain evidence="2 3">Egypt</strain>
    </source>
</reference>
<evidence type="ECO:0000313" key="4">
    <source>
        <dbReference type="WBParaSite" id="ECPE_0000532901-mRNA-1"/>
    </source>
</evidence>
<feature type="region of interest" description="Disordered" evidence="1">
    <location>
        <begin position="476"/>
        <end position="503"/>
    </location>
</feature>
<dbReference type="WBParaSite" id="ECPE_0000532901-mRNA-1">
    <property type="protein sequence ID" value="ECPE_0000532901-mRNA-1"/>
    <property type="gene ID" value="ECPE_0000532901"/>
</dbReference>